<name>A0AAN0W4L7_BACCE</name>
<evidence type="ECO:0000313" key="2">
    <source>
        <dbReference type="Proteomes" id="UP000031861"/>
    </source>
</evidence>
<proteinExistence type="predicted"/>
<gene>
    <name evidence="1" type="ORF">AK40_6189</name>
</gene>
<sequence length="43" mass="5230">MDKQQRDKEEKANIIKMVRDLKTKELHNCVKVIEKYHYITLAK</sequence>
<accession>A0AAN0W4L7</accession>
<protein>
    <submittedName>
        <fullName evidence="1">Uncharacterized protein</fullName>
    </submittedName>
</protein>
<organism evidence="1 2">
    <name type="scientific">Bacillus cereus 03BB108</name>
    <dbReference type="NCBI Taxonomy" id="451709"/>
    <lineage>
        <taxon>Bacteria</taxon>
        <taxon>Bacillati</taxon>
        <taxon>Bacillota</taxon>
        <taxon>Bacilli</taxon>
        <taxon>Bacillales</taxon>
        <taxon>Bacillaceae</taxon>
        <taxon>Bacillus</taxon>
        <taxon>Bacillus cereus group</taxon>
    </lineage>
</organism>
<geneLocation type="plasmid" evidence="1 2">
    <name>pBFI_4</name>
</geneLocation>
<reference evidence="1 2" key="1">
    <citation type="journal article" date="2015" name="Genome Announc.">
        <title>Complete genome sequences for 35 biothreat assay-relevant bacillus species.</title>
        <authorList>
            <person name="Johnson S.L."/>
            <person name="Daligault H.E."/>
            <person name="Davenport K.W."/>
            <person name="Jaissle J."/>
            <person name="Frey K.G."/>
            <person name="Ladner J.T."/>
            <person name="Broomall S.M."/>
            <person name="Bishop-Lilly K.A."/>
            <person name="Bruce D.C."/>
            <person name="Gibbons H.S."/>
            <person name="Coyne S.R."/>
            <person name="Lo C.C."/>
            <person name="Meincke L."/>
            <person name="Munk A.C."/>
            <person name="Koroleva G.I."/>
            <person name="Rosenzweig C.N."/>
            <person name="Palacios G.F."/>
            <person name="Redden C.L."/>
            <person name="Minogue T.D."/>
            <person name="Chain P.S."/>
        </authorList>
    </citation>
    <scope>NUCLEOTIDE SEQUENCE [LARGE SCALE GENOMIC DNA]</scope>
    <source>
        <strain evidence="1 2">03BB108</strain>
    </source>
</reference>
<dbReference type="EMBL" id="CP009638">
    <property type="protein sequence ID" value="AJI08639.1"/>
    <property type="molecule type" value="Genomic_DNA"/>
</dbReference>
<dbReference type="Proteomes" id="UP000031861">
    <property type="component" value="Plasmid pBFI_4"/>
</dbReference>
<dbReference type="AlphaFoldDB" id="A0AAN0W4L7"/>
<keyword evidence="1" id="KW-0614">Plasmid</keyword>
<evidence type="ECO:0000313" key="1">
    <source>
        <dbReference type="EMBL" id="AJI08639.1"/>
    </source>
</evidence>